<dbReference type="EMBL" id="JANUGW010000017">
    <property type="protein sequence ID" value="MCS0583959.1"/>
    <property type="molecule type" value="Genomic_DNA"/>
</dbReference>
<evidence type="ECO:0000313" key="8">
    <source>
        <dbReference type="Proteomes" id="UP001204151"/>
    </source>
</evidence>
<dbReference type="PROSITE" id="PS50113">
    <property type="entry name" value="PAC"/>
    <property type="match status" value="1"/>
</dbReference>
<protein>
    <submittedName>
        <fullName evidence="7">PAS domain S-box protein</fullName>
    </submittedName>
</protein>
<dbReference type="Pfam" id="PF02518">
    <property type="entry name" value="HATPase_c"/>
    <property type="match status" value="1"/>
</dbReference>
<dbReference type="InterPro" id="IPR050482">
    <property type="entry name" value="Sensor_HK_TwoCompSys"/>
</dbReference>
<dbReference type="Pfam" id="PF00989">
    <property type="entry name" value="PAS"/>
    <property type="match status" value="1"/>
</dbReference>
<dbReference type="InterPro" id="IPR035965">
    <property type="entry name" value="PAS-like_dom_sf"/>
</dbReference>
<keyword evidence="2" id="KW-0418">Kinase</keyword>
<reference evidence="7 8" key="1">
    <citation type="submission" date="2022-08" db="EMBL/GenBank/DDBJ databases">
        <title>Reclassification of Massilia species as members of the genera Telluria, Duganella, Pseudoduganella, Mokoshia gen. nov. and Zemynaea gen. nov. using orthogonal and non-orthogonal genome-based approaches.</title>
        <authorList>
            <person name="Bowman J.P."/>
        </authorList>
    </citation>
    <scope>NUCLEOTIDE SEQUENCE [LARGE SCALE GENOMIC DNA]</scope>
    <source>
        <strain evidence="7 8">JCM 31316</strain>
    </source>
</reference>
<dbReference type="PANTHER" id="PTHR24421:SF59">
    <property type="entry name" value="OXYGEN SENSOR HISTIDINE KINASE NREB"/>
    <property type="match status" value="1"/>
</dbReference>
<dbReference type="Pfam" id="PF08448">
    <property type="entry name" value="PAS_4"/>
    <property type="match status" value="1"/>
</dbReference>
<dbReference type="SUPFAM" id="SSF55785">
    <property type="entry name" value="PYP-like sensor domain (PAS domain)"/>
    <property type="match status" value="2"/>
</dbReference>
<dbReference type="InterPro" id="IPR036097">
    <property type="entry name" value="HisK_dim/P_sf"/>
</dbReference>
<dbReference type="InterPro" id="IPR011712">
    <property type="entry name" value="Sig_transdc_His_kin_sub3_dim/P"/>
</dbReference>
<dbReference type="SUPFAM" id="SSF47384">
    <property type="entry name" value="Homodimeric domain of signal transducing histidine kinase"/>
    <property type="match status" value="1"/>
</dbReference>
<comment type="caution">
    <text evidence="7">The sequence shown here is derived from an EMBL/GenBank/DDBJ whole genome shotgun (WGS) entry which is preliminary data.</text>
</comment>
<dbReference type="Gene3D" id="3.30.565.10">
    <property type="entry name" value="Histidine kinase-like ATPase, C-terminal domain"/>
    <property type="match status" value="1"/>
</dbReference>
<dbReference type="Proteomes" id="UP001204151">
    <property type="component" value="Unassembled WGS sequence"/>
</dbReference>
<dbReference type="Pfam" id="PF07730">
    <property type="entry name" value="HisKA_3"/>
    <property type="match status" value="1"/>
</dbReference>
<proteinExistence type="predicted"/>
<dbReference type="InterPro" id="IPR005467">
    <property type="entry name" value="His_kinase_dom"/>
</dbReference>
<dbReference type="CDD" id="cd16917">
    <property type="entry name" value="HATPase_UhpB-NarQ-NarX-like"/>
    <property type="match status" value="1"/>
</dbReference>
<dbReference type="Gene3D" id="1.20.5.1930">
    <property type="match status" value="1"/>
</dbReference>
<dbReference type="SMART" id="SM00091">
    <property type="entry name" value="PAS"/>
    <property type="match status" value="2"/>
</dbReference>
<evidence type="ECO:0000313" key="7">
    <source>
        <dbReference type="EMBL" id="MCS0583959.1"/>
    </source>
</evidence>
<evidence type="ECO:0000256" key="2">
    <source>
        <dbReference type="ARBA" id="ARBA00022777"/>
    </source>
</evidence>
<dbReference type="SMART" id="SM00387">
    <property type="entry name" value="HATPase_c"/>
    <property type="match status" value="1"/>
</dbReference>
<feature type="domain" description="Histidine kinase" evidence="4">
    <location>
        <begin position="275"/>
        <end position="500"/>
    </location>
</feature>
<dbReference type="InterPro" id="IPR013767">
    <property type="entry name" value="PAS_fold"/>
</dbReference>
<dbReference type="Gene3D" id="3.30.450.20">
    <property type="entry name" value="PAS domain"/>
    <property type="match status" value="2"/>
</dbReference>
<dbReference type="InterPro" id="IPR013656">
    <property type="entry name" value="PAS_4"/>
</dbReference>
<feature type="domain" description="PAC" evidence="6">
    <location>
        <begin position="207"/>
        <end position="257"/>
    </location>
</feature>
<keyword evidence="1" id="KW-0808">Transferase</keyword>
<dbReference type="PROSITE" id="PS50112">
    <property type="entry name" value="PAS"/>
    <property type="match status" value="2"/>
</dbReference>
<gene>
    <name evidence="7" type="ORF">NX784_20385</name>
</gene>
<dbReference type="InterPro" id="IPR003594">
    <property type="entry name" value="HATPase_dom"/>
</dbReference>
<sequence length="504" mass="54687">MDAEPIHMRLDWLLAAARDPMLVCDAAGVIVRANAPLAALFGWPLDELVGEPVEILVPPAARARHAVRRAMSGAARAMGEGRFTAIDRDGNDVPVEVSLAQLEADGVRLTLATVHDLRARLGAEQALRDSEARMRAVFETAADGILTIDERGLIERVNPAAERMFGWTEAELVGRNVATLMPSPDRERHDGYLRNYLRTGERRIIGKGREVFGLRRDGTVFPLELAVTEMHIGQSRMFTGLVRDITARKEAERQAALLLQELRAANEELGNFAYVVSHDLKAPLRELAAHQERIREGERQRIAREIHDELGGLLTGIKAYISVVAERCAQAGQAPDPLLGETAVLAQEAIDTVRRVIVDLRPSVLDQLGIWASLEWYAGQVAQRSGLACTCEIAPAAAALVIDADRSIMLFRIVQEAMTNVQRHARAKTVALRAGIDAGRLRITIEDDGCGYGADGGNADGPSWGILGMQERSRSLGGDLTLAPRPGGGTVVTLSVPVGEHDVV</sequence>
<evidence type="ECO:0000259" key="6">
    <source>
        <dbReference type="PROSITE" id="PS50113"/>
    </source>
</evidence>
<evidence type="ECO:0000256" key="1">
    <source>
        <dbReference type="ARBA" id="ARBA00022679"/>
    </source>
</evidence>
<feature type="domain" description="PAS" evidence="5">
    <location>
        <begin position="130"/>
        <end position="200"/>
    </location>
</feature>
<feature type="domain" description="PAS" evidence="5">
    <location>
        <begin position="6"/>
        <end position="58"/>
    </location>
</feature>
<keyword evidence="8" id="KW-1185">Reference proteome</keyword>
<name>A0ABT1ZVR9_9BURK</name>
<dbReference type="PANTHER" id="PTHR24421">
    <property type="entry name" value="NITRATE/NITRITE SENSOR PROTEIN NARX-RELATED"/>
    <property type="match status" value="1"/>
</dbReference>
<dbReference type="RefSeq" id="WP_258818525.1">
    <property type="nucleotide sequence ID" value="NZ_JANUGW010000017.1"/>
</dbReference>
<organism evidence="7 8">
    <name type="scientific">Massilia pinisoli</name>
    <dbReference type="NCBI Taxonomy" id="1772194"/>
    <lineage>
        <taxon>Bacteria</taxon>
        <taxon>Pseudomonadati</taxon>
        <taxon>Pseudomonadota</taxon>
        <taxon>Betaproteobacteria</taxon>
        <taxon>Burkholderiales</taxon>
        <taxon>Oxalobacteraceae</taxon>
        <taxon>Telluria group</taxon>
        <taxon>Massilia</taxon>
    </lineage>
</organism>
<keyword evidence="3" id="KW-0902">Two-component regulatory system</keyword>
<evidence type="ECO:0000259" key="4">
    <source>
        <dbReference type="PROSITE" id="PS50109"/>
    </source>
</evidence>
<dbReference type="InterPro" id="IPR000014">
    <property type="entry name" value="PAS"/>
</dbReference>
<accession>A0ABT1ZVR9</accession>
<dbReference type="NCBIfam" id="TIGR00229">
    <property type="entry name" value="sensory_box"/>
    <property type="match status" value="2"/>
</dbReference>
<dbReference type="PROSITE" id="PS50109">
    <property type="entry name" value="HIS_KIN"/>
    <property type="match status" value="1"/>
</dbReference>
<dbReference type="InterPro" id="IPR000700">
    <property type="entry name" value="PAS-assoc_C"/>
</dbReference>
<evidence type="ECO:0000259" key="5">
    <source>
        <dbReference type="PROSITE" id="PS50112"/>
    </source>
</evidence>
<dbReference type="CDD" id="cd00130">
    <property type="entry name" value="PAS"/>
    <property type="match status" value="2"/>
</dbReference>
<dbReference type="SUPFAM" id="SSF55874">
    <property type="entry name" value="ATPase domain of HSP90 chaperone/DNA topoisomerase II/histidine kinase"/>
    <property type="match status" value="1"/>
</dbReference>
<dbReference type="InterPro" id="IPR036890">
    <property type="entry name" value="HATPase_C_sf"/>
</dbReference>
<evidence type="ECO:0000256" key="3">
    <source>
        <dbReference type="ARBA" id="ARBA00023012"/>
    </source>
</evidence>